<dbReference type="AlphaFoldDB" id="A0A816FSX9"/>
<reference evidence="1" key="1">
    <citation type="submission" date="2021-02" db="EMBL/GenBank/DDBJ databases">
        <authorList>
            <person name="Nowell W R."/>
        </authorList>
    </citation>
    <scope>NUCLEOTIDE SEQUENCE</scope>
</reference>
<feature type="non-terminal residue" evidence="1">
    <location>
        <position position="1"/>
    </location>
</feature>
<keyword evidence="2" id="KW-1185">Reference proteome</keyword>
<organism evidence="1 2">
    <name type="scientific">Adineta ricciae</name>
    <name type="common">Rotifer</name>
    <dbReference type="NCBI Taxonomy" id="249248"/>
    <lineage>
        <taxon>Eukaryota</taxon>
        <taxon>Metazoa</taxon>
        <taxon>Spiralia</taxon>
        <taxon>Gnathifera</taxon>
        <taxon>Rotifera</taxon>
        <taxon>Eurotatoria</taxon>
        <taxon>Bdelloidea</taxon>
        <taxon>Adinetida</taxon>
        <taxon>Adinetidae</taxon>
        <taxon>Adineta</taxon>
    </lineage>
</organism>
<evidence type="ECO:0000313" key="2">
    <source>
        <dbReference type="Proteomes" id="UP000663828"/>
    </source>
</evidence>
<protein>
    <submittedName>
        <fullName evidence="1">Uncharacterized protein</fullName>
    </submittedName>
</protein>
<gene>
    <name evidence="1" type="ORF">XAT740_LOCUS57653</name>
</gene>
<proteinExistence type="predicted"/>
<name>A0A816FSX9_ADIRI</name>
<accession>A0A816FSX9</accession>
<dbReference type="EMBL" id="CAJNOR010012033">
    <property type="protein sequence ID" value="CAF1665270.1"/>
    <property type="molecule type" value="Genomic_DNA"/>
</dbReference>
<comment type="caution">
    <text evidence="1">The sequence shown here is derived from an EMBL/GenBank/DDBJ whole genome shotgun (WGS) entry which is preliminary data.</text>
</comment>
<evidence type="ECO:0000313" key="1">
    <source>
        <dbReference type="EMBL" id="CAF1665270.1"/>
    </source>
</evidence>
<sequence length="59" mass="6713">RFGHLGVAISLITHEDRFAVHKIEQELGTEILPIPRHIDEHLYVAKVSAIESSSEEHQQ</sequence>
<dbReference type="Proteomes" id="UP000663828">
    <property type="component" value="Unassembled WGS sequence"/>
</dbReference>